<dbReference type="EMBL" id="JAZHXJ010000539">
    <property type="protein sequence ID" value="KAL1858076.1"/>
    <property type="molecule type" value="Genomic_DNA"/>
</dbReference>
<feature type="region of interest" description="Disordered" evidence="1">
    <location>
        <begin position="1"/>
        <end position="23"/>
    </location>
</feature>
<feature type="compositionally biased region" description="Polar residues" evidence="1">
    <location>
        <begin position="1"/>
        <end position="11"/>
    </location>
</feature>
<accession>A0ABR3WBN5</accession>
<evidence type="ECO:0000313" key="2">
    <source>
        <dbReference type="EMBL" id="KAL1858076.1"/>
    </source>
</evidence>
<reference evidence="2 3" key="1">
    <citation type="journal article" date="2024" name="Commun. Biol.">
        <title>Comparative genomic analysis of thermophilic fungi reveals convergent evolutionary adaptations and gene losses.</title>
        <authorList>
            <person name="Steindorff A.S."/>
            <person name="Aguilar-Pontes M.V."/>
            <person name="Robinson A.J."/>
            <person name="Andreopoulos B."/>
            <person name="LaButti K."/>
            <person name="Kuo A."/>
            <person name="Mondo S."/>
            <person name="Riley R."/>
            <person name="Otillar R."/>
            <person name="Haridas S."/>
            <person name="Lipzen A."/>
            <person name="Grimwood J."/>
            <person name="Schmutz J."/>
            <person name="Clum A."/>
            <person name="Reid I.D."/>
            <person name="Moisan M.C."/>
            <person name="Butler G."/>
            <person name="Nguyen T.T.M."/>
            <person name="Dewar K."/>
            <person name="Conant G."/>
            <person name="Drula E."/>
            <person name="Henrissat B."/>
            <person name="Hansel C."/>
            <person name="Singer S."/>
            <person name="Hutchinson M.I."/>
            <person name="de Vries R.P."/>
            <person name="Natvig D.O."/>
            <person name="Powell A.J."/>
            <person name="Tsang A."/>
            <person name="Grigoriev I.V."/>
        </authorList>
    </citation>
    <scope>NUCLEOTIDE SEQUENCE [LARGE SCALE GENOMIC DNA]</scope>
    <source>
        <strain evidence="2 3">ATCC 24622</strain>
    </source>
</reference>
<name>A0ABR3WBN5_9PEZI</name>
<organism evidence="2 3">
    <name type="scientific">Phialemonium thermophilum</name>
    <dbReference type="NCBI Taxonomy" id="223376"/>
    <lineage>
        <taxon>Eukaryota</taxon>
        <taxon>Fungi</taxon>
        <taxon>Dikarya</taxon>
        <taxon>Ascomycota</taxon>
        <taxon>Pezizomycotina</taxon>
        <taxon>Sordariomycetes</taxon>
        <taxon>Sordariomycetidae</taxon>
        <taxon>Cephalothecales</taxon>
        <taxon>Cephalothecaceae</taxon>
        <taxon>Phialemonium</taxon>
    </lineage>
</organism>
<keyword evidence="3" id="KW-1185">Reference proteome</keyword>
<proteinExistence type="predicted"/>
<evidence type="ECO:0000256" key="1">
    <source>
        <dbReference type="SAM" id="MobiDB-lite"/>
    </source>
</evidence>
<comment type="caution">
    <text evidence="2">The sequence shown here is derived from an EMBL/GenBank/DDBJ whole genome shotgun (WGS) entry which is preliminary data.</text>
</comment>
<sequence length="152" mass="16748">MADSATSTAARDQNRRRLTTDGPSLKHTRWSEILSCPARWRSGGDQGCSTVFGCRWCGQSLRSGCSAHEGWVSCPFSVEFCTVPRPIFFSFPCSCCDHLATSATSLQHFLISSRHCSAFPFLAFAFFPSSLLSSLWPPCLWATPPQKSTNKS</sequence>
<evidence type="ECO:0000313" key="3">
    <source>
        <dbReference type="Proteomes" id="UP001586593"/>
    </source>
</evidence>
<gene>
    <name evidence="2" type="ORF">VTK73DRAFT_7959</name>
</gene>
<dbReference type="Proteomes" id="UP001586593">
    <property type="component" value="Unassembled WGS sequence"/>
</dbReference>
<protein>
    <submittedName>
        <fullName evidence="2">Uncharacterized protein</fullName>
    </submittedName>
</protein>